<reference evidence="1" key="2">
    <citation type="journal article" date="2015" name="Data Brief">
        <title>Shoot transcriptome of the giant reed, Arundo donax.</title>
        <authorList>
            <person name="Barrero R.A."/>
            <person name="Guerrero F.D."/>
            <person name="Moolhuijzen P."/>
            <person name="Goolsby J.A."/>
            <person name="Tidwell J."/>
            <person name="Bellgard S.E."/>
            <person name="Bellgard M.I."/>
        </authorList>
    </citation>
    <scope>NUCLEOTIDE SEQUENCE</scope>
    <source>
        <tissue evidence="1">Shoot tissue taken approximately 20 cm above the soil surface</tissue>
    </source>
</reference>
<reference evidence="1" key="1">
    <citation type="submission" date="2014-09" db="EMBL/GenBank/DDBJ databases">
        <authorList>
            <person name="Magalhaes I.L.F."/>
            <person name="Oliveira U."/>
            <person name="Santos F.R."/>
            <person name="Vidigal T.H.D.A."/>
            <person name="Brescovit A.D."/>
            <person name="Santos A.J."/>
        </authorList>
    </citation>
    <scope>NUCLEOTIDE SEQUENCE</scope>
    <source>
        <tissue evidence="1">Shoot tissue taken approximately 20 cm above the soil surface</tissue>
    </source>
</reference>
<organism evidence="1">
    <name type="scientific">Arundo donax</name>
    <name type="common">Giant reed</name>
    <name type="synonym">Donax arundinaceus</name>
    <dbReference type="NCBI Taxonomy" id="35708"/>
    <lineage>
        <taxon>Eukaryota</taxon>
        <taxon>Viridiplantae</taxon>
        <taxon>Streptophyta</taxon>
        <taxon>Embryophyta</taxon>
        <taxon>Tracheophyta</taxon>
        <taxon>Spermatophyta</taxon>
        <taxon>Magnoliopsida</taxon>
        <taxon>Liliopsida</taxon>
        <taxon>Poales</taxon>
        <taxon>Poaceae</taxon>
        <taxon>PACMAD clade</taxon>
        <taxon>Arundinoideae</taxon>
        <taxon>Arundineae</taxon>
        <taxon>Arundo</taxon>
    </lineage>
</organism>
<dbReference type="EMBL" id="GBRH01248739">
    <property type="protein sequence ID" value="JAD49156.1"/>
    <property type="molecule type" value="Transcribed_RNA"/>
</dbReference>
<dbReference type="AlphaFoldDB" id="A0A0A9ADH3"/>
<evidence type="ECO:0000313" key="1">
    <source>
        <dbReference type="EMBL" id="JAD49156.1"/>
    </source>
</evidence>
<proteinExistence type="predicted"/>
<protein>
    <submittedName>
        <fullName evidence="1">Uncharacterized protein</fullName>
    </submittedName>
</protein>
<name>A0A0A9ADH3_ARUDO</name>
<sequence length="47" mass="5217">MAPHPIVVACTKSWWLVRSHRSFSSIAPDVARSIDLRFGSDQALLPP</sequence>
<accession>A0A0A9ADH3</accession>